<evidence type="ECO:0000256" key="4">
    <source>
        <dbReference type="ARBA" id="ARBA00022679"/>
    </source>
</evidence>
<dbReference type="InterPro" id="IPR050124">
    <property type="entry name" value="tRNA_CCA-adding_enzyme"/>
</dbReference>
<dbReference type="Pfam" id="PF01743">
    <property type="entry name" value="PolyA_pol"/>
    <property type="match status" value="1"/>
</dbReference>
<comment type="cofactor">
    <cofactor evidence="1">
        <name>Mg(2+)</name>
        <dbReference type="ChEBI" id="CHEBI:18420"/>
    </cofactor>
</comment>
<keyword evidence="10 11" id="KW-0694">RNA-binding</keyword>
<dbReference type="Pfam" id="PF01966">
    <property type="entry name" value="HD"/>
    <property type="match status" value="1"/>
</dbReference>
<keyword evidence="8" id="KW-0547">Nucleotide-binding</keyword>
<evidence type="ECO:0000256" key="1">
    <source>
        <dbReference type="ARBA" id="ARBA00001946"/>
    </source>
</evidence>
<evidence type="ECO:0000256" key="8">
    <source>
        <dbReference type="ARBA" id="ARBA00022741"/>
    </source>
</evidence>
<evidence type="ECO:0000259" key="12">
    <source>
        <dbReference type="SMART" id="SM00471"/>
    </source>
</evidence>
<dbReference type="PANTHER" id="PTHR47545">
    <property type="entry name" value="MULTIFUNCTIONAL CCA PROTEIN"/>
    <property type="match status" value="1"/>
</dbReference>
<dbReference type="Gene3D" id="1.10.3090.10">
    <property type="entry name" value="cca-adding enzyme, domain 2"/>
    <property type="match status" value="1"/>
</dbReference>
<dbReference type="GO" id="GO:0016779">
    <property type="term" value="F:nucleotidyltransferase activity"/>
    <property type="evidence" value="ECO:0007669"/>
    <property type="project" value="UniProtKB-KW"/>
</dbReference>
<comment type="caution">
    <text evidence="13">The sequence shown here is derived from an EMBL/GenBank/DDBJ whole genome shotgun (WGS) entry which is preliminary data.</text>
</comment>
<evidence type="ECO:0000256" key="2">
    <source>
        <dbReference type="ARBA" id="ARBA00007265"/>
    </source>
</evidence>
<dbReference type="EMBL" id="NJBN01000002">
    <property type="protein sequence ID" value="TKJ41463.1"/>
    <property type="molecule type" value="Genomic_DNA"/>
</dbReference>
<evidence type="ECO:0000256" key="7">
    <source>
        <dbReference type="ARBA" id="ARBA00022723"/>
    </source>
</evidence>
<dbReference type="Pfam" id="PF12627">
    <property type="entry name" value="PolyA_pol_RNAbd"/>
    <property type="match status" value="1"/>
</dbReference>
<evidence type="ECO:0000256" key="11">
    <source>
        <dbReference type="RuleBase" id="RU003953"/>
    </source>
</evidence>
<keyword evidence="4 11" id="KW-0808">Transferase</keyword>
<reference evidence="13 14" key="1">
    <citation type="submission" date="2017-06" db="EMBL/GenBank/DDBJ databases">
        <title>Novel microbial phyla capable of carbon fixation and sulfur reduction in deep-sea sediments.</title>
        <authorList>
            <person name="Huang J."/>
            <person name="Baker B."/>
            <person name="Wang Y."/>
        </authorList>
    </citation>
    <scope>NUCLEOTIDE SEQUENCE [LARGE SCALE GENOMIC DNA]</scope>
    <source>
        <strain evidence="13">B3_LCP</strain>
    </source>
</reference>
<dbReference type="GO" id="GO:0046872">
    <property type="term" value="F:metal ion binding"/>
    <property type="evidence" value="ECO:0007669"/>
    <property type="project" value="UniProtKB-KW"/>
</dbReference>
<sequence>MVGGVMRSRLLCPEEDAQDIDLMLIGDLQSFAENVADVFKSRVVSINRQFDTVMIPSRKVNFELSGPRIARYIDDESLSLPSDPLERDLLLRDFTINALALPLSPQKGDVVDPAGGRKDIADRVIRTPIEADITIQEDPLRLMRAARFAAQLDFSVAPPLLKAMHRNRKLLAKVSIERITAELLKIISTPKPSIGLKLLYVTGILDTFSPELSELANLNQDKRHHHKNIFEHTLKVLDNVAENGGSLHTRLAALLHDIGKPVTRRYDKVQGWTFHGHEVIGERMVRRLGKSWKMPSSLMNTTSKLVRLHMRPINLTDEGVTDSAVRRLGFQVGEHIDDLITLCRADVTSSDPRRVKRYLANFERVVAHLKKVEEKDEIRAFQSPVRGEVIMAEAGLEPGPEVGKLKKMIEEAILDGKIPNDYDAALEYLRDQIGTGEKSKRS</sequence>
<dbReference type="GO" id="GO:0000049">
    <property type="term" value="F:tRNA binding"/>
    <property type="evidence" value="ECO:0007669"/>
    <property type="project" value="UniProtKB-KW"/>
</dbReference>
<dbReference type="NCBIfam" id="TIGR00277">
    <property type="entry name" value="HDIG"/>
    <property type="match status" value="1"/>
</dbReference>
<evidence type="ECO:0000256" key="3">
    <source>
        <dbReference type="ARBA" id="ARBA00022555"/>
    </source>
</evidence>
<dbReference type="SMART" id="SM00471">
    <property type="entry name" value="HDc"/>
    <property type="match status" value="1"/>
</dbReference>
<dbReference type="AlphaFoldDB" id="A0A532V2P9"/>
<evidence type="ECO:0000313" key="13">
    <source>
        <dbReference type="EMBL" id="TKJ41463.1"/>
    </source>
</evidence>
<proteinExistence type="inferred from homology"/>
<evidence type="ECO:0000313" key="14">
    <source>
        <dbReference type="Proteomes" id="UP000319619"/>
    </source>
</evidence>
<organism evidence="13 14">
    <name type="scientific">candidate division LCP-89 bacterium B3_LCP</name>
    <dbReference type="NCBI Taxonomy" id="2012998"/>
    <lineage>
        <taxon>Bacteria</taxon>
        <taxon>Pseudomonadati</taxon>
        <taxon>Bacteria division LCP-89</taxon>
    </lineage>
</organism>
<keyword evidence="3" id="KW-0820">tRNA-binding</keyword>
<dbReference type="Gene3D" id="3.30.460.10">
    <property type="entry name" value="Beta Polymerase, domain 2"/>
    <property type="match status" value="1"/>
</dbReference>
<dbReference type="GO" id="GO:0000166">
    <property type="term" value="F:nucleotide binding"/>
    <property type="evidence" value="ECO:0007669"/>
    <property type="project" value="UniProtKB-KW"/>
</dbReference>
<gene>
    <name evidence="13" type="ORF">CEE37_02565</name>
</gene>
<keyword evidence="9" id="KW-0460">Magnesium</keyword>
<dbReference type="InterPro" id="IPR006674">
    <property type="entry name" value="HD_domain"/>
</dbReference>
<accession>A0A532V2P9</accession>
<dbReference type="SUPFAM" id="SSF81301">
    <property type="entry name" value="Nucleotidyltransferase"/>
    <property type="match status" value="1"/>
</dbReference>
<comment type="similarity">
    <text evidence="2 11">Belongs to the tRNA nucleotidyltransferase/poly(A) polymerase family.</text>
</comment>
<dbReference type="GO" id="GO:0008033">
    <property type="term" value="P:tRNA processing"/>
    <property type="evidence" value="ECO:0007669"/>
    <property type="project" value="UniProtKB-KW"/>
</dbReference>
<dbReference type="CDD" id="cd00077">
    <property type="entry name" value="HDc"/>
    <property type="match status" value="1"/>
</dbReference>
<dbReference type="InterPro" id="IPR043519">
    <property type="entry name" value="NT_sf"/>
</dbReference>
<name>A0A532V2P9_UNCL8</name>
<dbReference type="Gene3D" id="1.10.246.80">
    <property type="match status" value="1"/>
</dbReference>
<evidence type="ECO:0000256" key="6">
    <source>
        <dbReference type="ARBA" id="ARBA00022695"/>
    </source>
</evidence>
<evidence type="ECO:0000256" key="9">
    <source>
        <dbReference type="ARBA" id="ARBA00022842"/>
    </source>
</evidence>
<keyword evidence="6" id="KW-0548">Nucleotidyltransferase</keyword>
<dbReference type="InterPro" id="IPR032828">
    <property type="entry name" value="PolyA_RNA-bd"/>
</dbReference>
<dbReference type="InterPro" id="IPR006675">
    <property type="entry name" value="HDIG_dom"/>
</dbReference>
<dbReference type="InterPro" id="IPR002646">
    <property type="entry name" value="PolA_pol_head_dom"/>
</dbReference>
<evidence type="ECO:0000256" key="10">
    <source>
        <dbReference type="ARBA" id="ARBA00022884"/>
    </source>
</evidence>
<keyword evidence="7" id="KW-0479">Metal-binding</keyword>
<dbReference type="PANTHER" id="PTHR47545:SF2">
    <property type="entry name" value="CC-ADDING TRNA NUCLEOTIDYLTRANSFERASE"/>
    <property type="match status" value="1"/>
</dbReference>
<evidence type="ECO:0000256" key="5">
    <source>
        <dbReference type="ARBA" id="ARBA00022694"/>
    </source>
</evidence>
<dbReference type="SUPFAM" id="SSF81891">
    <property type="entry name" value="Poly A polymerase C-terminal region-like"/>
    <property type="match status" value="1"/>
</dbReference>
<feature type="domain" description="HD/PDEase" evidence="12">
    <location>
        <begin position="225"/>
        <end position="360"/>
    </location>
</feature>
<dbReference type="Proteomes" id="UP000319619">
    <property type="component" value="Unassembled WGS sequence"/>
</dbReference>
<protein>
    <submittedName>
        <fullName evidence="13">tRNA nucleotidyltransferase</fullName>
    </submittedName>
</protein>
<keyword evidence="5" id="KW-0819">tRNA processing</keyword>
<dbReference type="InterPro" id="IPR003607">
    <property type="entry name" value="HD/PDEase_dom"/>
</dbReference>